<dbReference type="InterPro" id="IPR008979">
    <property type="entry name" value="Galactose-bd-like_sf"/>
</dbReference>
<feature type="domain" description="ExoP galactose-binding-like" evidence="1">
    <location>
        <begin position="230"/>
        <end position="306"/>
    </location>
</feature>
<sequence>MINKKWITDTLPTTILCTLTATAILACGGNGDRTTSDTNTTSSQANNGVDYYAADVTVLNSQYVEINILNVDVGSFQWRQTAGQAATIIGGENSASLHLLTPSDVVNGEKLTFQVEHENAGTITTGAIDIIVNACDAGPDDMFIDCVAPNFGALRSYEAESDNPDGVVDGVYFNGFGDRHINWEMVDTGEPEHNTVIQIYYGANDPLNEINTNGWFGIGSPDDLGPPSSIRTDLSAYKDGSISFDVRQMDGEGGIIGLGLECGWPCTSEHKLITTTFEWQTVTIALADFVESGVDLAQLDVAFMFREPWWNQNAHTYQIDNIRLSKSYTRPIIEEPTRPASAPTIDLLAQGDNLKVGTGMGIALSEPVGDLQADYDANGGYSWLYSEFIEKDDFSDNFYLQYRDLSDYFHADLVINYTVNSWGFDTEGEFIVDAYCGPSCNLFPTIALPRTEEGATSEFRIPVKEMVSRGLKLDNVARMFQIKLRNSQPNGISITLHNVHLELL</sequence>
<protein>
    <recommendedName>
        <fullName evidence="1">ExoP galactose-binding-like domain-containing protein</fullName>
    </recommendedName>
</protein>
<evidence type="ECO:0000313" key="3">
    <source>
        <dbReference type="Proteomes" id="UP001320119"/>
    </source>
</evidence>
<gene>
    <name evidence="2" type="ORF">MARGE09_P3254</name>
</gene>
<dbReference type="Pfam" id="PF18559">
    <property type="entry name" value="Exop_C"/>
    <property type="match status" value="1"/>
</dbReference>
<organism evidence="2 3">
    <name type="scientific">Marinagarivorans cellulosilyticus</name>
    <dbReference type="NCBI Taxonomy" id="2721545"/>
    <lineage>
        <taxon>Bacteria</taxon>
        <taxon>Pseudomonadati</taxon>
        <taxon>Pseudomonadota</taxon>
        <taxon>Gammaproteobacteria</taxon>
        <taxon>Cellvibrionales</taxon>
        <taxon>Cellvibrionaceae</taxon>
        <taxon>Marinagarivorans</taxon>
    </lineage>
</organism>
<dbReference type="AlphaFoldDB" id="A0AAN1WK14"/>
<proteinExistence type="predicted"/>
<dbReference type="RefSeq" id="WP_236983935.1">
    <property type="nucleotide sequence ID" value="NZ_AP023086.1"/>
</dbReference>
<evidence type="ECO:0000259" key="1">
    <source>
        <dbReference type="Pfam" id="PF18559"/>
    </source>
</evidence>
<dbReference type="Gene3D" id="2.60.120.430">
    <property type="entry name" value="Galactose-binding lectin"/>
    <property type="match status" value="1"/>
</dbReference>
<dbReference type="EMBL" id="AP023086">
    <property type="protein sequence ID" value="BCD99053.1"/>
    <property type="molecule type" value="Genomic_DNA"/>
</dbReference>
<dbReference type="KEGG" id="marq:MARGE09_P3254"/>
<dbReference type="InterPro" id="IPR041443">
    <property type="entry name" value="Exop_C"/>
</dbReference>
<reference evidence="2 3" key="1">
    <citation type="journal article" date="2022" name="IScience">
        <title>An ultrasensitive nanofiber-based assay for enzymatic hydrolysis and deep-sea microbial degradation of cellulose.</title>
        <authorList>
            <person name="Tsudome M."/>
            <person name="Tachioka M."/>
            <person name="Miyazaki M."/>
            <person name="Uchimura K."/>
            <person name="Tsuda M."/>
            <person name="Takaki Y."/>
            <person name="Deguchi S."/>
        </authorList>
    </citation>
    <scope>NUCLEOTIDE SEQUENCE [LARGE SCALE GENOMIC DNA]</scope>
    <source>
        <strain evidence="2 3">GE09</strain>
    </source>
</reference>
<accession>A0AAN1WK14</accession>
<keyword evidence="3" id="KW-1185">Reference proteome</keyword>
<name>A0AAN1WK14_9GAMM</name>
<dbReference type="Proteomes" id="UP001320119">
    <property type="component" value="Chromosome"/>
</dbReference>
<evidence type="ECO:0000313" key="2">
    <source>
        <dbReference type="EMBL" id="BCD99053.1"/>
    </source>
</evidence>
<dbReference type="PROSITE" id="PS51257">
    <property type="entry name" value="PROKAR_LIPOPROTEIN"/>
    <property type="match status" value="1"/>
</dbReference>
<dbReference type="SUPFAM" id="SSF49785">
    <property type="entry name" value="Galactose-binding domain-like"/>
    <property type="match status" value="1"/>
</dbReference>